<dbReference type="Proteomes" id="UP000194546">
    <property type="component" value="Unassembled WGS sequence"/>
</dbReference>
<feature type="domain" description="H repeat-associated protein N-terminal" evidence="1">
    <location>
        <begin position="6"/>
        <end position="91"/>
    </location>
</feature>
<protein>
    <submittedName>
        <fullName evidence="2">Mobile element protein</fullName>
    </submittedName>
</protein>
<dbReference type="InterPro" id="IPR047647">
    <property type="entry name" value="ISAs1_transpos"/>
</dbReference>
<dbReference type="PANTHER" id="PTHR30298:SF0">
    <property type="entry name" value="PROTEIN YBFL-RELATED"/>
    <property type="match status" value="1"/>
</dbReference>
<comment type="caution">
    <text evidence="2">The sequence shown here is derived from an EMBL/GenBank/DDBJ whole genome shotgun (WGS) entry which is preliminary data.</text>
</comment>
<organism evidence="2 3">
    <name type="scientific">Caballeronia sordidicola</name>
    <name type="common">Burkholderia sordidicola</name>
    <dbReference type="NCBI Taxonomy" id="196367"/>
    <lineage>
        <taxon>Bacteria</taxon>
        <taxon>Pseudomonadati</taxon>
        <taxon>Pseudomonadota</taxon>
        <taxon>Betaproteobacteria</taxon>
        <taxon>Burkholderiales</taxon>
        <taxon>Burkholderiaceae</taxon>
        <taxon>Caballeronia</taxon>
    </lineage>
</organism>
<dbReference type="PANTHER" id="PTHR30298">
    <property type="entry name" value="H REPEAT-ASSOCIATED PREDICTED TRANSPOSASE"/>
    <property type="match status" value="1"/>
</dbReference>
<dbReference type="AlphaFoldDB" id="A0A242N9K7"/>
<evidence type="ECO:0000259" key="1">
    <source>
        <dbReference type="Pfam" id="PF13808"/>
    </source>
</evidence>
<reference evidence="2 3" key="1">
    <citation type="submission" date="2017-03" db="EMBL/GenBank/DDBJ databases">
        <title>Genome analysis of strain PAMC 26510.</title>
        <authorList>
            <person name="Oh H.-M."/>
            <person name="Yang J.-A."/>
        </authorList>
    </citation>
    <scope>NUCLEOTIDE SEQUENCE [LARGE SCALE GENOMIC DNA]</scope>
    <source>
        <strain evidence="2 3">PAMC 26510</strain>
    </source>
</reference>
<evidence type="ECO:0000313" key="2">
    <source>
        <dbReference type="EMBL" id="OTP80332.1"/>
    </source>
</evidence>
<dbReference type="NCBIfam" id="NF033564">
    <property type="entry name" value="transpos_ISAs1"/>
    <property type="match status" value="1"/>
</dbReference>
<dbReference type="Pfam" id="PF13808">
    <property type="entry name" value="DDE_Tnp_1_assoc"/>
    <property type="match status" value="1"/>
</dbReference>
<dbReference type="EMBL" id="NBTY01000006">
    <property type="protein sequence ID" value="OTP80332.1"/>
    <property type="molecule type" value="Genomic_DNA"/>
</dbReference>
<dbReference type="InterPro" id="IPR032806">
    <property type="entry name" value="YbfD_N"/>
</dbReference>
<gene>
    <name evidence="2" type="ORF">PAMC26510_01705</name>
</gene>
<accession>A0A242N9K7</accession>
<dbReference type="RefSeq" id="WP_062003837.1">
    <property type="nucleotide sequence ID" value="NZ_NBTY01000006.1"/>
</dbReference>
<name>A0A242N9K7_CABSO</name>
<evidence type="ECO:0000313" key="3">
    <source>
        <dbReference type="Proteomes" id="UP000194546"/>
    </source>
</evidence>
<proteinExistence type="predicted"/>
<dbReference type="InterPro" id="IPR051698">
    <property type="entry name" value="Transposase_11-like"/>
</dbReference>
<sequence length="180" mass="19612">MIFGGVFSGLVDGRGAHGKRYEFEPLLCAVVLSMLAGSFSLRKMEAFIDERLEQLNQLFGTAWRKAPSWVGIRNFLLSIDEIELESAVRSHACGLSTPASGRQFIAIDGKALRGSASRVLDTPAQQLVSAFDHDDLIVLGHVEVSEKSNEIPAAQALIESMGLPGRVFTLDALHCQKKRS</sequence>